<dbReference type="Gene3D" id="3.40.50.1820">
    <property type="entry name" value="alpha/beta hydrolase"/>
    <property type="match status" value="1"/>
</dbReference>
<dbReference type="Gene3D" id="2.60.40.10">
    <property type="entry name" value="Immunoglobulins"/>
    <property type="match status" value="1"/>
</dbReference>
<evidence type="ECO:0000313" key="2">
    <source>
        <dbReference type="Proteomes" id="UP000824049"/>
    </source>
</evidence>
<reference evidence="1" key="1">
    <citation type="journal article" date="2021" name="PeerJ">
        <title>Extensive microbial diversity within the chicken gut microbiome revealed by metagenomics and culture.</title>
        <authorList>
            <person name="Gilroy R."/>
            <person name="Ravi A."/>
            <person name="Getino M."/>
            <person name="Pursley I."/>
            <person name="Horton D.L."/>
            <person name="Alikhan N.F."/>
            <person name="Baker D."/>
            <person name="Gharbi K."/>
            <person name="Hall N."/>
            <person name="Watson M."/>
            <person name="Adriaenssens E.M."/>
            <person name="Foster-Nyarko E."/>
            <person name="Jarju S."/>
            <person name="Secka A."/>
            <person name="Antonio M."/>
            <person name="Oren A."/>
            <person name="Chaudhuri R.R."/>
            <person name="La Ragione R."/>
            <person name="Hildebrand F."/>
            <person name="Pallen M.J."/>
        </authorList>
    </citation>
    <scope>NUCLEOTIDE SEQUENCE</scope>
    <source>
        <strain evidence="1">CHK179-28034</strain>
    </source>
</reference>
<dbReference type="Proteomes" id="UP000824049">
    <property type="component" value="Unassembled WGS sequence"/>
</dbReference>
<dbReference type="PANTHER" id="PTHR48098:SF1">
    <property type="entry name" value="DIACYLGLYCEROL ACYLTRANSFERASE_MYCOLYLTRANSFERASE AG85A"/>
    <property type="match status" value="1"/>
</dbReference>
<dbReference type="InterPro" id="IPR000801">
    <property type="entry name" value="Esterase-like"/>
</dbReference>
<accession>A0A9D2J983</accession>
<dbReference type="SUPFAM" id="SSF53474">
    <property type="entry name" value="alpha/beta-Hydrolases"/>
    <property type="match status" value="1"/>
</dbReference>
<dbReference type="Pfam" id="PF00756">
    <property type="entry name" value="Esterase"/>
    <property type="match status" value="1"/>
</dbReference>
<evidence type="ECO:0000313" key="1">
    <source>
        <dbReference type="EMBL" id="HIZ40299.1"/>
    </source>
</evidence>
<gene>
    <name evidence="1" type="ORF">H9968_10360</name>
</gene>
<dbReference type="InterPro" id="IPR013783">
    <property type="entry name" value="Ig-like_fold"/>
</dbReference>
<name>A0A9D2J983_9FIRM</name>
<protein>
    <submittedName>
        <fullName evidence="1">Enterochelin esterase</fullName>
    </submittedName>
</protein>
<dbReference type="GO" id="GO:0016747">
    <property type="term" value="F:acyltransferase activity, transferring groups other than amino-acyl groups"/>
    <property type="evidence" value="ECO:0007669"/>
    <property type="project" value="TreeGrafter"/>
</dbReference>
<sequence length="384" mass="43789">MNYNITEQALAFDRVLPWEGQVPACEICPDGRAFLRLAAPEAQKVSVVIMDEEYPCTRGEDGVWEMELPFRTGHHYVQFKLDGTEVLTPLLPISYGYSRPYNYVELPAPAYAGEKCAEASDEDFWPIKNVPHGSVRREYFYSSVTKEWESCVIYTPADYEKQPEKTFPVLYLQHGHGENETGWTTAGKLQFILDNLIAEGKAVPFAVVMCNGMVQTVTEDGRRIVDFMLLEPQLLNDVIPFVESKFHIGGSKERRAMAGLSMGSLQTSIIGFTHPEYFSALGVFSGFVTDMMQGAELDMVDRGPGDNAHLRILEDAQTFACTFPVFFRAIGDEDPYKHFFDADDRMLEEYGISHIRRIYNGVHDWNVWRQCIRDFAQMIFREET</sequence>
<dbReference type="PANTHER" id="PTHR48098">
    <property type="entry name" value="ENTEROCHELIN ESTERASE-RELATED"/>
    <property type="match status" value="1"/>
</dbReference>
<dbReference type="AlphaFoldDB" id="A0A9D2J983"/>
<dbReference type="InterPro" id="IPR050583">
    <property type="entry name" value="Mycobacterial_A85_antigen"/>
</dbReference>
<dbReference type="SUPFAM" id="SSF81296">
    <property type="entry name" value="E set domains"/>
    <property type="match status" value="1"/>
</dbReference>
<organism evidence="1 2">
    <name type="scientific">Candidatus Anaerobutyricum stercoris</name>
    <dbReference type="NCBI Taxonomy" id="2838457"/>
    <lineage>
        <taxon>Bacteria</taxon>
        <taxon>Bacillati</taxon>
        <taxon>Bacillota</taxon>
        <taxon>Clostridia</taxon>
        <taxon>Lachnospirales</taxon>
        <taxon>Lachnospiraceae</taxon>
        <taxon>Anaerobutyricum</taxon>
    </lineage>
</organism>
<dbReference type="InterPro" id="IPR014756">
    <property type="entry name" value="Ig_E-set"/>
</dbReference>
<dbReference type="EMBL" id="DXBR01000094">
    <property type="protein sequence ID" value="HIZ40299.1"/>
    <property type="molecule type" value="Genomic_DNA"/>
</dbReference>
<proteinExistence type="predicted"/>
<dbReference type="InterPro" id="IPR029058">
    <property type="entry name" value="AB_hydrolase_fold"/>
</dbReference>
<comment type="caution">
    <text evidence="1">The sequence shown here is derived from an EMBL/GenBank/DDBJ whole genome shotgun (WGS) entry which is preliminary data.</text>
</comment>
<reference evidence="1" key="2">
    <citation type="submission" date="2021-04" db="EMBL/GenBank/DDBJ databases">
        <authorList>
            <person name="Gilroy R."/>
        </authorList>
    </citation>
    <scope>NUCLEOTIDE SEQUENCE</scope>
    <source>
        <strain evidence="1">CHK179-28034</strain>
    </source>
</reference>